<reference evidence="1" key="1">
    <citation type="submission" date="2017-09" db="EMBL/GenBank/DDBJ databases">
        <title>Comparative and phylogenetic analyses revealing multidrug resistant ST3-IncHI2 plasmids with high genetic plasticity.</title>
        <authorList>
            <person name="Fang L."/>
            <person name="Liu Y."/>
            <person name="Sun J."/>
        </authorList>
    </citation>
    <scope>NUCLEOTIDE SEQUENCE</scope>
    <source>
        <strain evidence="1">P2-3</strain>
        <plasmid evidence="1">pP2-3T</plasmid>
    </source>
</reference>
<organism evidence="1">
    <name type="scientific">Escherichia coli</name>
    <dbReference type="NCBI Taxonomy" id="562"/>
    <lineage>
        <taxon>Bacteria</taxon>
        <taxon>Pseudomonadati</taxon>
        <taxon>Pseudomonadota</taxon>
        <taxon>Gammaproteobacteria</taxon>
        <taxon>Enterobacterales</taxon>
        <taxon>Enterobacteriaceae</taxon>
        <taxon>Escherichia</taxon>
    </lineage>
</organism>
<dbReference type="EMBL" id="MG014722">
    <property type="protein sequence ID" value="AVR60691.1"/>
    <property type="molecule type" value="Genomic_DNA"/>
</dbReference>
<keyword evidence="1" id="KW-0614">Plasmid</keyword>
<protein>
    <submittedName>
        <fullName evidence="1">Uncharacterized protein</fullName>
    </submittedName>
</protein>
<sequence length="38" mass="4188">MSNNIKYGSRILDMGVLLEMKALVNANGGVSRCIMECR</sequence>
<dbReference type="AlphaFoldDB" id="A0A2R4A7X1"/>
<evidence type="ECO:0000313" key="1">
    <source>
        <dbReference type="EMBL" id="AVR60691.1"/>
    </source>
</evidence>
<name>A0A2R4A7X1_ECOLX</name>
<geneLocation type="plasmid" evidence="1">
    <name>pP2-3T</name>
</geneLocation>
<proteinExistence type="predicted"/>
<accession>A0A2R4A7X1</accession>